<organism evidence="1 2">
    <name type="scientific">Sphaerobolus stellatus (strain SS14)</name>
    <dbReference type="NCBI Taxonomy" id="990650"/>
    <lineage>
        <taxon>Eukaryota</taxon>
        <taxon>Fungi</taxon>
        <taxon>Dikarya</taxon>
        <taxon>Basidiomycota</taxon>
        <taxon>Agaricomycotina</taxon>
        <taxon>Agaricomycetes</taxon>
        <taxon>Phallomycetidae</taxon>
        <taxon>Geastrales</taxon>
        <taxon>Sphaerobolaceae</taxon>
        <taxon>Sphaerobolus</taxon>
    </lineage>
</organism>
<dbReference type="Proteomes" id="UP000054279">
    <property type="component" value="Unassembled WGS sequence"/>
</dbReference>
<reference evidence="1 2" key="1">
    <citation type="submission" date="2014-06" db="EMBL/GenBank/DDBJ databases">
        <title>Evolutionary Origins and Diversification of the Mycorrhizal Mutualists.</title>
        <authorList>
            <consortium name="DOE Joint Genome Institute"/>
            <consortium name="Mycorrhizal Genomics Consortium"/>
            <person name="Kohler A."/>
            <person name="Kuo A."/>
            <person name="Nagy L.G."/>
            <person name="Floudas D."/>
            <person name="Copeland A."/>
            <person name="Barry K.W."/>
            <person name="Cichocki N."/>
            <person name="Veneault-Fourrey C."/>
            <person name="LaButti K."/>
            <person name="Lindquist E.A."/>
            <person name="Lipzen A."/>
            <person name="Lundell T."/>
            <person name="Morin E."/>
            <person name="Murat C."/>
            <person name="Riley R."/>
            <person name="Ohm R."/>
            <person name="Sun H."/>
            <person name="Tunlid A."/>
            <person name="Henrissat B."/>
            <person name="Grigoriev I.V."/>
            <person name="Hibbett D.S."/>
            <person name="Martin F."/>
        </authorList>
    </citation>
    <scope>NUCLEOTIDE SEQUENCE [LARGE SCALE GENOMIC DNA]</scope>
    <source>
        <strain evidence="1 2">SS14</strain>
    </source>
</reference>
<proteinExistence type="predicted"/>
<name>A0A0C9UGP5_SPHS4</name>
<feature type="non-terminal residue" evidence="1">
    <location>
        <position position="103"/>
    </location>
</feature>
<evidence type="ECO:0000313" key="1">
    <source>
        <dbReference type="EMBL" id="KIJ33909.1"/>
    </source>
</evidence>
<sequence length="103" mass="11887">PFKQEWVDQILKEVNIGEDLSNEQCTEVVNLVTEFADVFALTLAKVLLVNFTTHKLHINPSIPLPTKVNQKPLMAEQKLWYYRKIEEMEEAGIIAHVKANQVR</sequence>
<dbReference type="OrthoDB" id="3363652at2759"/>
<evidence type="ECO:0000313" key="2">
    <source>
        <dbReference type="Proteomes" id="UP000054279"/>
    </source>
</evidence>
<dbReference type="EMBL" id="KN837206">
    <property type="protein sequence ID" value="KIJ33909.1"/>
    <property type="molecule type" value="Genomic_DNA"/>
</dbReference>
<keyword evidence="2" id="KW-1185">Reference proteome</keyword>
<accession>A0A0C9UGP5</accession>
<gene>
    <name evidence="1" type="ORF">M422DRAFT_142687</name>
</gene>
<protein>
    <submittedName>
        <fullName evidence="1">Uncharacterized protein</fullName>
    </submittedName>
</protein>
<dbReference type="AlphaFoldDB" id="A0A0C9UGP5"/>
<feature type="non-terminal residue" evidence="1">
    <location>
        <position position="1"/>
    </location>
</feature>
<dbReference type="HOGENOM" id="CLU_119163_1_0_1"/>